<dbReference type="InterPro" id="IPR001663">
    <property type="entry name" value="Rng_hydr_dOase-A"/>
</dbReference>
<keyword evidence="7" id="KW-0411">Iron-sulfur</keyword>
<dbReference type="PRINTS" id="PR00090">
    <property type="entry name" value="RNGDIOXGNASE"/>
</dbReference>
<dbReference type="RefSeq" id="WP_130356161.1">
    <property type="nucleotide sequence ID" value="NZ_SGXC01000001.1"/>
</dbReference>
<protein>
    <submittedName>
        <fullName evidence="10">Rieske-like 2Fe-2S protein</fullName>
    </submittedName>
</protein>
<dbReference type="PROSITE" id="PS51296">
    <property type="entry name" value="RIESKE"/>
    <property type="match status" value="1"/>
</dbReference>
<feature type="domain" description="Rieske" evidence="9">
    <location>
        <begin position="37"/>
        <end position="140"/>
    </location>
</feature>
<accession>A0A4V2F3P6</accession>
<dbReference type="OrthoDB" id="9790995at2"/>
<evidence type="ECO:0000256" key="4">
    <source>
        <dbReference type="ARBA" id="ARBA00022964"/>
    </source>
</evidence>
<dbReference type="GO" id="GO:0005506">
    <property type="term" value="F:iron ion binding"/>
    <property type="evidence" value="ECO:0007669"/>
    <property type="project" value="InterPro"/>
</dbReference>
<evidence type="ECO:0000256" key="2">
    <source>
        <dbReference type="ARBA" id="ARBA00022714"/>
    </source>
</evidence>
<keyword evidence="3" id="KW-0479">Metal-binding</keyword>
<dbReference type="EMBL" id="SGXC01000001">
    <property type="protein sequence ID" value="RZS84837.1"/>
    <property type="molecule type" value="Genomic_DNA"/>
</dbReference>
<dbReference type="AlphaFoldDB" id="A0A4V2F3P6"/>
<dbReference type="Gene3D" id="3.90.380.10">
    <property type="entry name" value="Naphthalene 1,2-dioxygenase Alpha Subunit, Chain A, domain 1"/>
    <property type="match status" value="1"/>
</dbReference>
<dbReference type="InterPro" id="IPR017941">
    <property type="entry name" value="Rieske_2Fe-2S"/>
</dbReference>
<evidence type="ECO:0000313" key="11">
    <source>
        <dbReference type="Proteomes" id="UP000292445"/>
    </source>
</evidence>
<dbReference type="Proteomes" id="UP000292445">
    <property type="component" value="Unassembled WGS sequence"/>
</dbReference>
<dbReference type="InterPro" id="IPR015879">
    <property type="entry name" value="Ring_hydroxy_dOase_asu_C_dom"/>
</dbReference>
<dbReference type="InterPro" id="IPR036922">
    <property type="entry name" value="Rieske_2Fe-2S_sf"/>
</dbReference>
<sequence length="415" mass="46657">MKDIASLIRDASVHSSLYADPAIFDLEMESIFGKGWVYVGHASEIPRRGDYVRRTMGLEPVLLIRGADGIHVVANRCAHRGNLLCQPERGNRRTLACQYHGWIFSPDGALLDMPLSSIEPDESLHLKRARVDSYNGFVFATFNPSPIPLLEHLGHAARALDRQVDLSPEGEVELRGPWVRHLFRANWKMLSENEADGYHVGFVHDSFTKSVGTPGKYGNILSGEEDRITAVVRYLGNGHTELDYGPTYDRPMTWLGVDETRYPDYTRDMVRRHGESAAREIMRAGPPHTFIFPNLFLAETCLVMIQPVGVGETVNWHTPLYLKGAPEELNRRIMRQGEVALGPSSFLTADDAIIAERQWRALKGSPAWLDLSRGQSRETTTDGGVVVSHYTDETPNRGFWRCYRDIMAETAQPTL</sequence>
<name>A0A4V2F3P6_9BURK</name>
<keyword evidence="11" id="KW-1185">Reference proteome</keyword>
<dbReference type="GO" id="GO:0051537">
    <property type="term" value="F:2 iron, 2 sulfur cluster binding"/>
    <property type="evidence" value="ECO:0007669"/>
    <property type="project" value="UniProtKB-KW"/>
</dbReference>
<dbReference type="GO" id="GO:0051213">
    <property type="term" value="F:dioxygenase activity"/>
    <property type="evidence" value="ECO:0007669"/>
    <property type="project" value="UniProtKB-KW"/>
</dbReference>
<evidence type="ECO:0000256" key="7">
    <source>
        <dbReference type="ARBA" id="ARBA00023014"/>
    </source>
</evidence>
<gene>
    <name evidence="10" type="ORF">EV675_0858</name>
</gene>
<dbReference type="CDD" id="cd03469">
    <property type="entry name" value="Rieske_RO_Alpha_N"/>
    <property type="match status" value="1"/>
</dbReference>
<dbReference type="PROSITE" id="PS00570">
    <property type="entry name" value="RING_HYDROXYL_ALPHA"/>
    <property type="match status" value="1"/>
</dbReference>
<dbReference type="Gene3D" id="2.102.10.10">
    <property type="entry name" value="Rieske [2Fe-2S] iron-sulphur domain"/>
    <property type="match status" value="1"/>
</dbReference>
<keyword evidence="2" id="KW-0001">2Fe-2S</keyword>
<reference evidence="10 11" key="1">
    <citation type="submission" date="2019-02" db="EMBL/GenBank/DDBJ databases">
        <title>Genomic Encyclopedia of Type Strains, Phase IV (KMG-IV): sequencing the most valuable type-strain genomes for metagenomic binning, comparative biology and taxonomic classification.</title>
        <authorList>
            <person name="Goeker M."/>
        </authorList>
    </citation>
    <scope>NUCLEOTIDE SEQUENCE [LARGE SCALE GENOMIC DNA]</scope>
    <source>
        <strain evidence="10 11">K24</strain>
    </source>
</reference>
<evidence type="ECO:0000256" key="5">
    <source>
        <dbReference type="ARBA" id="ARBA00023002"/>
    </source>
</evidence>
<evidence type="ECO:0000313" key="10">
    <source>
        <dbReference type="EMBL" id="RZS84837.1"/>
    </source>
</evidence>
<comment type="caution">
    <text evidence="10">The sequence shown here is derived from an EMBL/GenBank/DDBJ whole genome shotgun (WGS) entry which is preliminary data.</text>
</comment>
<dbReference type="PANTHER" id="PTHR43756:SF1">
    <property type="entry name" value="3-PHENYLPROPIONATE_CINNAMIC ACID DIOXYGENASE SUBUNIT ALPHA"/>
    <property type="match status" value="1"/>
</dbReference>
<evidence type="ECO:0000259" key="9">
    <source>
        <dbReference type="PROSITE" id="PS51296"/>
    </source>
</evidence>
<organism evidence="10 11">
    <name type="scientific">Pigmentiphaga kullae</name>
    <dbReference type="NCBI Taxonomy" id="151784"/>
    <lineage>
        <taxon>Bacteria</taxon>
        <taxon>Pseudomonadati</taxon>
        <taxon>Pseudomonadota</taxon>
        <taxon>Betaproteobacteria</taxon>
        <taxon>Burkholderiales</taxon>
        <taxon>Alcaligenaceae</taxon>
        <taxon>Pigmentiphaga</taxon>
    </lineage>
</organism>
<dbReference type="Pfam" id="PF00848">
    <property type="entry name" value="Ring_hydroxyl_A"/>
    <property type="match status" value="1"/>
</dbReference>
<evidence type="ECO:0000256" key="6">
    <source>
        <dbReference type="ARBA" id="ARBA00023004"/>
    </source>
</evidence>
<comment type="similarity">
    <text evidence="1">Belongs to the bacterial ring-hydroxylating dioxygenase alpha subunit family.</text>
</comment>
<dbReference type="SUPFAM" id="SSF50022">
    <property type="entry name" value="ISP domain"/>
    <property type="match status" value="1"/>
</dbReference>
<keyword evidence="5" id="KW-0560">Oxidoreductase</keyword>
<evidence type="ECO:0000256" key="3">
    <source>
        <dbReference type="ARBA" id="ARBA00022723"/>
    </source>
</evidence>
<evidence type="ECO:0000256" key="1">
    <source>
        <dbReference type="ARBA" id="ARBA00008751"/>
    </source>
</evidence>
<dbReference type="SUPFAM" id="SSF55961">
    <property type="entry name" value="Bet v1-like"/>
    <property type="match status" value="1"/>
</dbReference>
<dbReference type="Pfam" id="PF00355">
    <property type="entry name" value="Rieske"/>
    <property type="match status" value="1"/>
</dbReference>
<proteinExistence type="inferred from homology"/>
<dbReference type="PANTHER" id="PTHR43756">
    <property type="entry name" value="CHOLINE MONOOXYGENASE, CHLOROPLASTIC"/>
    <property type="match status" value="1"/>
</dbReference>
<dbReference type="InterPro" id="IPR015881">
    <property type="entry name" value="ARHD_Rieske_2Fe_2S"/>
</dbReference>
<evidence type="ECO:0000256" key="8">
    <source>
        <dbReference type="ARBA" id="ARBA00023027"/>
    </source>
</evidence>
<keyword evidence="4" id="KW-0223">Dioxygenase</keyword>
<keyword evidence="8" id="KW-0520">NAD</keyword>
<keyword evidence="6" id="KW-0408">Iron</keyword>